<dbReference type="InterPro" id="IPR006845">
    <property type="entry name" value="Pex_N"/>
</dbReference>
<protein>
    <recommendedName>
        <fullName evidence="19">RING-type domain-containing protein</fullName>
    </recommendedName>
</protein>
<evidence type="ECO:0000256" key="6">
    <source>
        <dbReference type="ARBA" id="ARBA00022692"/>
    </source>
</evidence>
<keyword evidence="8 14" id="KW-0863">Zinc-finger</keyword>
<dbReference type="HOGENOM" id="CLU_783736_0_0_1"/>
<dbReference type="InterPro" id="IPR034753">
    <property type="entry name" value="hSac2"/>
</dbReference>
<dbReference type="InterPro" id="IPR040242">
    <property type="entry name" value="TPRG1-like"/>
</dbReference>
<evidence type="ECO:0000256" key="13">
    <source>
        <dbReference type="ARBA" id="ARBA00023140"/>
    </source>
</evidence>
<proteinExistence type="inferred from homology"/>
<feature type="domain" description="RING-type" evidence="15">
    <location>
        <begin position="108"/>
        <end position="146"/>
    </location>
</feature>
<name>T1JNA0_STRMM</name>
<evidence type="ECO:0008006" key="19">
    <source>
        <dbReference type="Google" id="ProtNLM"/>
    </source>
</evidence>
<dbReference type="GO" id="GO:0008270">
    <property type="term" value="F:zinc ion binding"/>
    <property type="evidence" value="ECO:0007669"/>
    <property type="project" value="UniProtKB-KW"/>
</dbReference>
<dbReference type="Pfam" id="PF04757">
    <property type="entry name" value="Pex2_Pex12"/>
    <property type="match status" value="1"/>
</dbReference>
<comment type="pathway">
    <text evidence="2">Protein modification; protein ubiquitination.</text>
</comment>
<evidence type="ECO:0000256" key="4">
    <source>
        <dbReference type="ARBA" id="ARBA00009163"/>
    </source>
</evidence>
<dbReference type="InterPro" id="IPR017907">
    <property type="entry name" value="Znf_RING_CS"/>
</dbReference>
<evidence type="ECO:0000256" key="1">
    <source>
        <dbReference type="ARBA" id="ARBA00004585"/>
    </source>
</evidence>
<keyword evidence="5" id="KW-0813">Transport</keyword>
<evidence type="ECO:0000259" key="15">
    <source>
        <dbReference type="PROSITE" id="PS50089"/>
    </source>
</evidence>
<evidence type="ECO:0000256" key="2">
    <source>
        <dbReference type="ARBA" id="ARBA00004906"/>
    </source>
</evidence>
<dbReference type="EMBL" id="AFFK01020433">
    <property type="status" value="NOT_ANNOTATED_CDS"/>
    <property type="molecule type" value="Genomic_DNA"/>
</dbReference>
<keyword evidence="12" id="KW-0472">Membrane</keyword>
<evidence type="ECO:0000256" key="7">
    <source>
        <dbReference type="ARBA" id="ARBA00022723"/>
    </source>
</evidence>
<reference evidence="18" key="1">
    <citation type="submission" date="2011-05" db="EMBL/GenBank/DDBJ databases">
        <authorList>
            <person name="Richards S.R."/>
            <person name="Qu J."/>
            <person name="Jiang H."/>
            <person name="Jhangiani S.N."/>
            <person name="Agravi P."/>
            <person name="Goodspeed R."/>
            <person name="Gross S."/>
            <person name="Mandapat C."/>
            <person name="Jackson L."/>
            <person name="Mathew T."/>
            <person name="Pu L."/>
            <person name="Thornton R."/>
            <person name="Saada N."/>
            <person name="Wilczek-Boney K.B."/>
            <person name="Lee S."/>
            <person name="Kovar C."/>
            <person name="Wu Y."/>
            <person name="Scherer S.E."/>
            <person name="Worley K.C."/>
            <person name="Muzny D.M."/>
            <person name="Gibbs R."/>
        </authorList>
    </citation>
    <scope>NUCLEOTIDE SEQUENCE</scope>
    <source>
        <strain evidence="18">Brora</strain>
    </source>
</reference>
<dbReference type="SUPFAM" id="SSF57850">
    <property type="entry name" value="RING/U-box"/>
    <property type="match status" value="1"/>
</dbReference>
<reference evidence="17" key="2">
    <citation type="submission" date="2015-02" db="UniProtKB">
        <authorList>
            <consortium name="EnsemblMetazoa"/>
        </authorList>
    </citation>
    <scope>IDENTIFICATION</scope>
</reference>
<keyword evidence="13" id="KW-0576">Peroxisome</keyword>
<keyword evidence="6" id="KW-0812">Transmembrane</keyword>
<dbReference type="AlphaFoldDB" id="T1JNA0"/>
<comment type="similarity">
    <text evidence="4">Belongs to the TPRG1 family.</text>
</comment>
<evidence type="ECO:0000313" key="17">
    <source>
        <dbReference type="EnsemblMetazoa" id="SMAR015329-PA"/>
    </source>
</evidence>
<evidence type="ECO:0000259" key="16">
    <source>
        <dbReference type="PROSITE" id="PS51791"/>
    </source>
</evidence>
<evidence type="ECO:0000313" key="18">
    <source>
        <dbReference type="Proteomes" id="UP000014500"/>
    </source>
</evidence>
<dbReference type="InterPro" id="IPR013083">
    <property type="entry name" value="Znf_RING/FYVE/PHD"/>
</dbReference>
<dbReference type="Gene3D" id="3.30.40.10">
    <property type="entry name" value="Zinc/RING finger domain, C3HC4 (zinc finger)"/>
    <property type="match status" value="1"/>
</dbReference>
<dbReference type="Pfam" id="PF13920">
    <property type="entry name" value="zf-C3HC4_3"/>
    <property type="match status" value="1"/>
</dbReference>
<evidence type="ECO:0000256" key="3">
    <source>
        <dbReference type="ARBA" id="ARBA00008704"/>
    </source>
</evidence>
<dbReference type="EnsemblMetazoa" id="SMAR015329-RA">
    <property type="protein sequence ID" value="SMAR015329-PA"/>
    <property type="gene ID" value="SMAR015329"/>
</dbReference>
<sequence length="354" mass="40966">MNFENAGKAELLRSSQKDDYILGKLRFDISGVAQSVLGARIWLKWKQEIELLADLLYMCATTLLGEEYVNIIQVDQTERQLPTKLVYRLKLEAFSSESDDYSDPSQRCSLCLEKRINSTTTPCGHLFCWHCIVEWVLNKPECPLCRELLTPSSLSGAFDNAVRSCQPIVLENIDGRFRDAWLLTEIDHWDNEKERLIFLLDKSIIIIKYDFITLKLLDYRRIHLQELDQVSFGQIIYPEKSLMPPKNAMGVRAMWNKGQPIELSKSWNPWSRQIPFITFSAHRLHYNEEGAGVKVYDIEDFKKSFLECIQSLSEAQHCVIKEEPIVIENYLGLVSAVHNFTDLGFFKARGRVSF</sequence>
<dbReference type="GO" id="GO:0015031">
    <property type="term" value="P:protein transport"/>
    <property type="evidence" value="ECO:0007669"/>
    <property type="project" value="UniProtKB-KW"/>
</dbReference>
<dbReference type="PROSITE" id="PS50089">
    <property type="entry name" value="ZF_RING_2"/>
    <property type="match status" value="1"/>
</dbReference>
<dbReference type="InterPro" id="IPR022158">
    <property type="entry name" value="Inositol_phosphatase"/>
</dbReference>
<dbReference type="eggNOG" id="KOG0317">
    <property type="taxonomic scope" value="Eukaryota"/>
</dbReference>
<keyword evidence="9" id="KW-0862">Zinc</keyword>
<dbReference type="SMART" id="SM00184">
    <property type="entry name" value="RING"/>
    <property type="match status" value="1"/>
</dbReference>
<keyword evidence="7" id="KW-0479">Metal-binding</keyword>
<dbReference type="STRING" id="126957.T1JNA0"/>
<keyword evidence="18" id="KW-1185">Reference proteome</keyword>
<dbReference type="PANTHER" id="PTHR31108:SF1">
    <property type="entry name" value="HSAC2 DOMAIN-CONTAINING PROTEIN"/>
    <property type="match status" value="1"/>
</dbReference>
<comment type="subcellular location">
    <subcellularLocation>
        <location evidence="1">Peroxisome membrane</location>
        <topology evidence="1">Multi-pass membrane protein</topology>
    </subcellularLocation>
</comment>
<dbReference type="GO" id="GO:0005778">
    <property type="term" value="C:peroxisomal membrane"/>
    <property type="evidence" value="ECO:0007669"/>
    <property type="project" value="UniProtKB-SubCell"/>
</dbReference>
<dbReference type="PROSITE" id="PS00518">
    <property type="entry name" value="ZF_RING_1"/>
    <property type="match status" value="1"/>
</dbReference>
<dbReference type="PANTHER" id="PTHR31108">
    <property type="entry name" value="TUMOR PROTEIN P63-REGULATED GENE 1-LIKE PROTEIN"/>
    <property type="match status" value="1"/>
</dbReference>
<dbReference type="CDD" id="cd16527">
    <property type="entry name" value="RING-HC_PEX10"/>
    <property type="match status" value="1"/>
</dbReference>
<evidence type="ECO:0000256" key="10">
    <source>
        <dbReference type="ARBA" id="ARBA00022927"/>
    </source>
</evidence>
<dbReference type="Proteomes" id="UP000014500">
    <property type="component" value="Unassembled WGS sequence"/>
</dbReference>
<keyword evidence="10" id="KW-0653">Protein transport</keyword>
<evidence type="ECO:0000256" key="5">
    <source>
        <dbReference type="ARBA" id="ARBA00022448"/>
    </source>
</evidence>
<comment type="similarity">
    <text evidence="3">Belongs to the pex2/pex10/pex12 family.</text>
</comment>
<evidence type="ECO:0000256" key="14">
    <source>
        <dbReference type="PROSITE-ProRule" id="PRU00175"/>
    </source>
</evidence>
<dbReference type="Pfam" id="PF12456">
    <property type="entry name" value="hSac2"/>
    <property type="match status" value="1"/>
</dbReference>
<evidence type="ECO:0000256" key="8">
    <source>
        <dbReference type="ARBA" id="ARBA00022771"/>
    </source>
</evidence>
<evidence type="ECO:0000256" key="9">
    <source>
        <dbReference type="ARBA" id="ARBA00022833"/>
    </source>
</evidence>
<evidence type="ECO:0000256" key="11">
    <source>
        <dbReference type="ARBA" id="ARBA00022989"/>
    </source>
</evidence>
<dbReference type="PROSITE" id="PS51791">
    <property type="entry name" value="HSAC2"/>
    <property type="match status" value="1"/>
</dbReference>
<dbReference type="PhylomeDB" id="T1JNA0"/>
<keyword evidence="11" id="KW-1133">Transmembrane helix</keyword>
<feature type="domain" description="HSac2" evidence="16">
    <location>
        <begin position="152"/>
        <end position="299"/>
    </location>
</feature>
<organism evidence="17 18">
    <name type="scientific">Strigamia maritima</name>
    <name type="common">European centipede</name>
    <name type="synonym">Geophilus maritimus</name>
    <dbReference type="NCBI Taxonomy" id="126957"/>
    <lineage>
        <taxon>Eukaryota</taxon>
        <taxon>Metazoa</taxon>
        <taxon>Ecdysozoa</taxon>
        <taxon>Arthropoda</taxon>
        <taxon>Myriapoda</taxon>
        <taxon>Chilopoda</taxon>
        <taxon>Pleurostigmophora</taxon>
        <taxon>Geophilomorpha</taxon>
        <taxon>Linotaeniidae</taxon>
        <taxon>Strigamia</taxon>
    </lineage>
</organism>
<accession>T1JNA0</accession>
<dbReference type="InterPro" id="IPR001841">
    <property type="entry name" value="Znf_RING"/>
</dbReference>
<evidence type="ECO:0000256" key="12">
    <source>
        <dbReference type="ARBA" id="ARBA00023136"/>
    </source>
</evidence>